<keyword evidence="3 6" id="KW-1133">Transmembrane helix</keyword>
<dbReference type="GO" id="GO:0016020">
    <property type="term" value="C:membrane"/>
    <property type="evidence" value="ECO:0007669"/>
    <property type="project" value="UniProtKB-SubCell"/>
</dbReference>
<dbReference type="Proteomes" id="UP000037069">
    <property type="component" value="Unassembled WGS sequence"/>
</dbReference>
<dbReference type="OrthoDB" id="7933078at2759"/>
<dbReference type="SUPFAM" id="SSF103473">
    <property type="entry name" value="MFS general substrate transporter"/>
    <property type="match status" value="1"/>
</dbReference>
<evidence type="ECO:0000256" key="5">
    <source>
        <dbReference type="SAM" id="MobiDB-lite"/>
    </source>
</evidence>
<dbReference type="OMA" id="MACCESA"/>
<dbReference type="InterPro" id="IPR036259">
    <property type="entry name" value="MFS_trans_sf"/>
</dbReference>
<keyword evidence="8" id="KW-1185">Reference proteome</keyword>
<keyword evidence="4 6" id="KW-0472">Membrane</keyword>
<comment type="caution">
    <text evidence="7">The sequence shown here is derived from an EMBL/GenBank/DDBJ whole genome shotgun (WGS) entry which is preliminary data.</text>
</comment>
<evidence type="ECO:0000256" key="3">
    <source>
        <dbReference type="ARBA" id="ARBA00022989"/>
    </source>
</evidence>
<name>A0A0L0CP17_LUCCU</name>
<dbReference type="EMBL" id="JRES01000105">
    <property type="protein sequence ID" value="KNC34075.1"/>
    <property type="molecule type" value="Genomic_DNA"/>
</dbReference>
<feature type="transmembrane region" description="Helical" evidence="6">
    <location>
        <begin position="218"/>
        <end position="235"/>
    </location>
</feature>
<dbReference type="CDD" id="cd10428">
    <property type="entry name" value="LFG_like"/>
    <property type="match status" value="2"/>
</dbReference>
<proteinExistence type="predicted"/>
<evidence type="ECO:0000313" key="7">
    <source>
        <dbReference type="EMBL" id="KNC34075.1"/>
    </source>
</evidence>
<dbReference type="PANTHER" id="PTHR23291">
    <property type="entry name" value="BAX INHIBITOR-RELATED"/>
    <property type="match status" value="1"/>
</dbReference>
<evidence type="ECO:0000256" key="4">
    <source>
        <dbReference type="ARBA" id="ARBA00023136"/>
    </source>
</evidence>
<evidence type="ECO:0000256" key="1">
    <source>
        <dbReference type="ARBA" id="ARBA00004141"/>
    </source>
</evidence>
<comment type="subcellular location">
    <subcellularLocation>
        <location evidence="1">Membrane</location>
        <topology evidence="1">Multi-pass membrane protein</topology>
    </subcellularLocation>
</comment>
<feature type="transmembrane region" description="Helical" evidence="6">
    <location>
        <begin position="162"/>
        <end position="182"/>
    </location>
</feature>
<feature type="transmembrane region" description="Helical" evidence="6">
    <location>
        <begin position="194"/>
        <end position="212"/>
    </location>
</feature>
<feature type="transmembrane region" description="Helical" evidence="6">
    <location>
        <begin position="482"/>
        <end position="499"/>
    </location>
</feature>
<feature type="transmembrane region" description="Helical" evidence="6">
    <location>
        <begin position="371"/>
        <end position="389"/>
    </location>
</feature>
<feature type="transmembrane region" description="Helical" evidence="6">
    <location>
        <begin position="137"/>
        <end position="156"/>
    </location>
</feature>
<evidence type="ECO:0008006" key="9">
    <source>
        <dbReference type="Google" id="ProtNLM"/>
    </source>
</evidence>
<protein>
    <recommendedName>
        <fullName evidence="9">Protein lifeguard 1</fullName>
    </recommendedName>
</protein>
<feature type="transmembrane region" description="Helical" evidence="6">
    <location>
        <begin position="453"/>
        <end position="476"/>
    </location>
</feature>
<organism evidence="7 8">
    <name type="scientific">Lucilia cuprina</name>
    <name type="common">Green bottle fly</name>
    <name type="synonym">Australian sheep blowfly</name>
    <dbReference type="NCBI Taxonomy" id="7375"/>
    <lineage>
        <taxon>Eukaryota</taxon>
        <taxon>Metazoa</taxon>
        <taxon>Ecdysozoa</taxon>
        <taxon>Arthropoda</taxon>
        <taxon>Hexapoda</taxon>
        <taxon>Insecta</taxon>
        <taxon>Pterygota</taxon>
        <taxon>Neoptera</taxon>
        <taxon>Endopterygota</taxon>
        <taxon>Diptera</taxon>
        <taxon>Brachycera</taxon>
        <taxon>Muscomorpha</taxon>
        <taxon>Oestroidea</taxon>
        <taxon>Calliphoridae</taxon>
        <taxon>Luciliinae</taxon>
        <taxon>Lucilia</taxon>
    </lineage>
</organism>
<accession>A0A0L0CP17</accession>
<dbReference type="InterPro" id="IPR006214">
    <property type="entry name" value="Bax_inhibitor_1-related"/>
</dbReference>
<feature type="transmembrane region" description="Helical" evidence="6">
    <location>
        <begin position="338"/>
        <end position="359"/>
    </location>
</feature>
<dbReference type="Pfam" id="PF01027">
    <property type="entry name" value="Bax1-I"/>
    <property type="match status" value="2"/>
</dbReference>
<feature type="transmembrane region" description="Helical" evidence="6">
    <location>
        <begin position="535"/>
        <end position="557"/>
    </location>
</feature>
<gene>
    <name evidence="7" type="ORF">FF38_10224</name>
</gene>
<feature type="region of interest" description="Disordered" evidence="5">
    <location>
        <begin position="1"/>
        <end position="47"/>
    </location>
</feature>
<dbReference type="PANTHER" id="PTHR23291:SF47">
    <property type="entry name" value="TRANSMEMBRANE BAX INHIBITOR MOTIF CONTAINING 7"/>
    <property type="match status" value="1"/>
</dbReference>
<feature type="region of interest" description="Disordered" evidence="5">
    <location>
        <begin position="253"/>
        <end position="283"/>
    </location>
</feature>
<reference evidence="7 8" key="1">
    <citation type="journal article" date="2015" name="Nat. Commun.">
        <title>Lucilia cuprina genome unlocks parasitic fly biology to underpin future interventions.</title>
        <authorList>
            <person name="Anstead C.A."/>
            <person name="Korhonen P.K."/>
            <person name="Young N.D."/>
            <person name="Hall R.S."/>
            <person name="Jex A.R."/>
            <person name="Murali S.C."/>
            <person name="Hughes D.S."/>
            <person name="Lee S.F."/>
            <person name="Perry T."/>
            <person name="Stroehlein A.J."/>
            <person name="Ansell B.R."/>
            <person name="Breugelmans B."/>
            <person name="Hofmann A."/>
            <person name="Qu J."/>
            <person name="Dugan S."/>
            <person name="Lee S.L."/>
            <person name="Chao H."/>
            <person name="Dinh H."/>
            <person name="Han Y."/>
            <person name="Doddapaneni H.V."/>
            <person name="Worley K.C."/>
            <person name="Muzny D.M."/>
            <person name="Ioannidis P."/>
            <person name="Waterhouse R.M."/>
            <person name="Zdobnov E.M."/>
            <person name="James P.J."/>
            <person name="Bagnall N.H."/>
            <person name="Kotze A.C."/>
            <person name="Gibbs R.A."/>
            <person name="Richards S."/>
            <person name="Batterham P."/>
            <person name="Gasser R.B."/>
        </authorList>
    </citation>
    <scope>NUCLEOTIDE SEQUENCE [LARGE SCALE GENOMIC DNA]</scope>
    <source>
        <strain evidence="7 8">LS</strain>
        <tissue evidence="7">Full body</tissue>
    </source>
</reference>
<feature type="transmembrane region" description="Helical" evidence="6">
    <location>
        <begin position="74"/>
        <end position="95"/>
    </location>
</feature>
<feature type="transmembrane region" description="Helical" evidence="6">
    <location>
        <begin position="107"/>
        <end position="125"/>
    </location>
</feature>
<evidence type="ECO:0000313" key="8">
    <source>
        <dbReference type="Proteomes" id="UP000037069"/>
    </source>
</evidence>
<feature type="compositionally biased region" description="Pro residues" evidence="5">
    <location>
        <begin position="10"/>
        <end position="26"/>
    </location>
</feature>
<evidence type="ECO:0000256" key="2">
    <source>
        <dbReference type="ARBA" id="ARBA00022692"/>
    </source>
</evidence>
<feature type="transmembrane region" description="Helical" evidence="6">
    <location>
        <begin position="426"/>
        <end position="446"/>
    </location>
</feature>
<evidence type="ECO:0000256" key="6">
    <source>
        <dbReference type="SAM" id="Phobius"/>
    </source>
</evidence>
<feature type="transmembrane region" description="Helical" evidence="6">
    <location>
        <begin position="401"/>
        <end position="420"/>
    </location>
</feature>
<keyword evidence="2 6" id="KW-0812">Transmembrane</keyword>
<dbReference type="AlphaFoldDB" id="A0A0L0CP17"/>
<feature type="compositionally biased region" description="Pro residues" evidence="5">
    <location>
        <begin position="263"/>
        <end position="277"/>
    </location>
</feature>
<feature type="transmembrane region" description="Helical" evidence="6">
    <location>
        <begin position="591"/>
        <end position="612"/>
    </location>
</feature>
<sequence length="620" mass="68524">MNPQGYAQQPPYPSQPGYEPGPPPSSQPYGWKPNPPADNIPSPASGGFIDPEDLQPKNFSFNEASVRKGFLRKVYLILMGQLLFTFGVVALFLFHEPTLKFSQRNPGLVLAACIITLVVVVAMACCESARRTFPTNFICLSIFTAAESFLVGAIAGRYNAESVFLAVGITAILCLALTLFAFQTKYDFTACGGFLLAAMVVLLIFGIVGMFWRAHIIQTIYAGCGALLACVFLIYDTQIMMGGDHKYSISPEEKMDPQGYSQSPPPYSENPGNPPKPMSTDQTYGWKESLSADTVTTTSLATSTTPIANSNSIDPEDLLSKQFSFNEASVRKGFLRKVYLILMCQLIVTFGVVSLFLFHPPTLKFSQQHPRLSMVAIFITIAIGAAMACCESARRKYPTNFVCLGIFTIAESFLLGTIAGRYNSESVLMAVGITAFLCLALTIFALQTKYDFTVCGGFVLCSMVCLLIFSIVAIFWRNHILHTIYAGCGALLACFFLIFDTQMMMGGHHKYSISPEEYTFAALNLYMDVIPNVFIFHYSTFYSTSTLSFTIAIYIIFDTQLMLTSPLHNYQLAANEHVFGAVNLFADQAKLGWLLFRCFFLDSTITFCRNAFKTMTSKLY</sequence>